<proteinExistence type="predicted"/>
<comment type="caution">
    <text evidence="1">The sequence shown here is derived from an EMBL/GenBank/DDBJ whole genome shotgun (WGS) entry which is preliminary data.</text>
</comment>
<evidence type="ECO:0000313" key="1">
    <source>
        <dbReference type="EMBL" id="RFC64605.1"/>
    </source>
</evidence>
<protein>
    <submittedName>
        <fullName evidence="1">Uncharacterized protein</fullName>
    </submittedName>
</protein>
<dbReference type="Proteomes" id="UP000262379">
    <property type="component" value="Unassembled WGS sequence"/>
</dbReference>
<dbReference type="AlphaFoldDB" id="A0A371X5W0"/>
<gene>
    <name evidence="1" type="ORF">DY251_19195</name>
</gene>
<keyword evidence="2" id="KW-1185">Reference proteome</keyword>
<reference evidence="2" key="1">
    <citation type="submission" date="2018-08" db="EMBL/GenBank/DDBJ databases">
        <authorList>
            <person name="Im W.T."/>
        </authorList>
    </citation>
    <scope>NUCLEOTIDE SEQUENCE [LARGE SCALE GENOMIC DNA]</scope>
    <source>
        <strain evidence="2">LA-28</strain>
    </source>
</reference>
<dbReference type="EMBL" id="QURN01000019">
    <property type="protein sequence ID" value="RFC64605.1"/>
    <property type="molecule type" value="Genomic_DNA"/>
</dbReference>
<sequence>MAKQKKQYTVVENAGYERECDVRSFGSFSDAIKWRDSYYLDDEVESLHVQIAADLPDGSRTYEY</sequence>
<dbReference type="RefSeq" id="WP_116625526.1">
    <property type="nucleotide sequence ID" value="NZ_QURN01000019.1"/>
</dbReference>
<accession>A0A371X5W0</accession>
<name>A0A371X5W0_9HYPH</name>
<organism evidence="1 2">
    <name type="scientific">Mesorhizobium denitrificans</name>
    <dbReference type="NCBI Taxonomy" id="2294114"/>
    <lineage>
        <taxon>Bacteria</taxon>
        <taxon>Pseudomonadati</taxon>
        <taxon>Pseudomonadota</taxon>
        <taxon>Alphaproteobacteria</taxon>
        <taxon>Hyphomicrobiales</taxon>
        <taxon>Phyllobacteriaceae</taxon>
        <taxon>Mesorhizobium</taxon>
    </lineage>
</organism>
<evidence type="ECO:0000313" key="2">
    <source>
        <dbReference type="Proteomes" id="UP000262379"/>
    </source>
</evidence>